<dbReference type="InterPro" id="IPR025669">
    <property type="entry name" value="AAA_dom"/>
</dbReference>
<reference evidence="2 3" key="1">
    <citation type="submission" date="2024-11" db="EMBL/GenBank/DDBJ databases">
        <authorList>
            <person name="Heng Y.C."/>
            <person name="Lim A.C.H."/>
            <person name="Lee J.K.Y."/>
            <person name="Kittelmann S."/>
        </authorList>
    </citation>
    <scope>NUCLEOTIDE SEQUENCE [LARGE SCALE GENOMIC DNA]</scope>
    <source>
        <strain evidence="2 3">WILCCON 0269</strain>
    </source>
</reference>
<dbReference type="PIRSF" id="PIRSF009320">
    <property type="entry name" value="Nuc_binding_HP_1000"/>
    <property type="match status" value="1"/>
</dbReference>
<evidence type="ECO:0000259" key="1">
    <source>
        <dbReference type="Pfam" id="PF13614"/>
    </source>
</evidence>
<gene>
    <name evidence="2" type="ORF">ACJDU8_24305</name>
</gene>
<name>A0ABW8SRE7_9CLOT</name>
<dbReference type="SUPFAM" id="SSF52540">
    <property type="entry name" value="P-loop containing nucleoside triphosphate hydrolases"/>
    <property type="match status" value="1"/>
</dbReference>
<feature type="domain" description="AAA" evidence="1">
    <location>
        <begin position="1"/>
        <end position="175"/>
    </location>
</feature>
<dbReference type="Gene3D" id="3.40.50.300">
    <property type="entry name" value="P-loop containing nucleotide triphosphate hydrolases"/>
    <property type="match status" value="1"/>
</dbReference>
<evidence type="ECO:0000313" key="2">
    <source>
        <dbReference type="EMBL" id="MFL0198652.1"/>
    </source>
</evidence>
<evidence type="ECO:0000313" key="3">
    <source>
        <dbReference type="Proteomes" id="UP001623660"/>
    </source>
</evidence>
<dbReference type="PANTHER" id="PTHR13696:SF99">
    <property type="entry name" value="COBYRINIC ACID AC-DIAMIDE SYNTHASE"/>
    <property type="match status" value="1"/>
</dbReference>
<dbReference type="EMBL" id="JBJHZX010000076">
    <property type="protein sequence ID" value="MFL0198652.1"/>
    <property type="molecule type" value="Genomic_DNA"/>
</dbReference>
<organism evidence="2 3">
    <name type="scientific">Candidatus Clostridium eludens</name>
    <dbReference type="NCBI Taxonomy" id="3381663"/>
    <lineage>
        <taxon>Bacteria</taxon>
        <taxon>Bacillati</taxon>
        <taxon>Bacillota</taxon>
        <taxon>Clostridia</taxon>
        <taxon>Eubacteriales</taxon>
        <taxon>Clostridiaceae</taxon>
        <taxon>Clostridium</taxon>
    </lineage>
</organism>
<comment type="caution">
    <text evidence="2">The sequence shown here is derived from an EMBL/GenBank/DDBJ whole genome shotgun (WGS) entry which is preliminary data.</text>
</comment>
<dbReference type="Pfam" id="PF13614">
    <property type="entry name" value="AAA_31"/>
    <property type="match status" value="1"/>
</dbReference>
<dbReference type="InterPro" id="IPR027417">
    <property type="entry name" value="P-loop_NTPase"/>
</dbReference>
<protein>
    <submittedName>
        <fullName evidence="2">ParA family protein</fullName>
    </submittedName>
</protein>
<sequence length="250" mass="27744">MEIIAICNQKGGCAKTTTAVNLAACLADIGKKVLLIDNDPQGNLTGSLGVNEYDNTIYDCIIKNLSLENVAVHTEFENIYVVPADVSYANAELSLANVKGKEFLLKQAFQRSNLDYDYVLIDCSPSLSLITINALVASDSVLIPLEPSIFNLQGLSQLIKILKLVINSFNKELSIRGVLLTRVDIRSSLSKEFQQQLEEIFGDKLFQTVIHQSISVPKSQIAKKPLVYYKRWSKSSREYISLAKEVINRG</sequence>
<dbReference type="InterPro" id="IPR050678">
    <property type="entry name" value="DNA_Partitioning_ATPase"/>
</dbReference>
<dbReference type="RefSeq" id="WP_406794762.1">
    <property type="nucleotide sequence ID" value="NZ_JBJHZX010000076.1"/>
</dbReference>
<dbReference type="Proteomes" id="UP001623660">
    <property type="component" value="Unassembled WGS sequence"/>
</dbReference>
<dbReference type="PANTHER" id="PTHR13696">
    <property type="entry name" value="P-LOOP CONTAINING NUCLEOSIDE TRIPHOSPHATE HYDROLASE"/>
    <property type="match status" value="1"/>
</dbReference>
<keyword evidence="3" id="KW-1185">Reference proteome</keyword>
<dbReference type="CDD" id="cd02042">
    <property type="entry name" value="ParAB_family"/>
    <property type="match status" value="1"/>
</dbReference>
<proteinExistence type="predicted"/>
<accession>A0ABW8SRE7</accession>